<name>A0ABV6HQ29_9SPHI</name>
<dbReference type="RefSeq" id="WP_013668353.1">
    <property type="nucleotide sequence ID" value="NZ_JBHLWO010000002.1"/>
</dbReference>
<accession>A0ABV6HQ29</accession>
<protein>
    <submittedName>
        <fullName evidence="2">GreA/GreB family elongation factor</fullName>
    </submittedName>
</protein>
<dbReference type="InterPro" id="IPR001437">
    <property type="entry name" value="Tscrpt_elong_fac_GreA/B_C"/>
</dbReference>
<dbReference type="Proteomes" id="UP001589774">
    <property type="component" value="Unassembled WGS sequence"/>
</dbReference>
<dbReference type="PANTHER" id="PTHR30437:SF5">
    <property type="entry name" value="REGULATOR OF NUCLEOSIDE DIPHOSPHATE KINASE"/>
    <property type="match status" value="1"/>
</dbReference>
<dbReference type="InterPro" id="IPR023459">
    <property type="entry name" value="Tscrpt_elong_fac_GreA/B_fam"/>
</dbReference>
<dbReference type="Pfam" id="PF01272">
    <property type="entry name" value="GreA_GreB"/>
    <property type="match status" value="1"/>
</dbReference>
<keyword evidence="2" id="KW-0251">Elongation factor</keyword>
<dbReference type="EMBL" id="JBHLWO010000002">
    <property type="protein sequence ID" value="MFC0320957.1"/>
    <property type="molecule type" value="Genomic_DNA"/>
</dbReference>
<reference evidence="2 3" key="1">
    <citation type="submission" date="2024-09" db="EMBL/GenBank/DDBJ databases">
        <authorList>
            <person name="Sun Q."/>
            <person name="Mori K."/>
        </authorList>
    </citation>
    <scope>NUCLEOTIDE SEQUENCE [LARGE SCALE GENOMIC DNA]</scope>
    <source>
        <strain evidence="2 3">CCM 7765</strain>
    </source>
</reference>
<evidence type="ECO:0000259" key="1">
    <source>
        <dbReference type="Pfam" id="PF01272"/>
    </source>
</evidence>
<organism evidence="2 3">
    <name type="scientific">Olivibacter oleidegradans</name>
    <dbReference type="NCBI Taxonomy" id="760123"/>
    <lineage>
        <taxon>Bacteria</taxon>
        <taxon>Pseudomonadati</taxon>
        <taxon>Bacteroidota</taxon>
        <taxon>Sphingobacteriia</taxon>
        <taxon>Sphingobacteriales</taxon>
        <taxon>Sphingobacteriaceae</taxon>
        <taxon>Olivibacter</taxon>
    </lineage>
</organism>
<dbReference type="Gene3D" id="3.10.50.30">
    <property type="entry name" value="Transcription elongation factor, GreA/GreB, C-terminal domain"/>
    <property type="match status" value="1"/>
</dbReference>
<proteinExistence type="predicted"/>
<keyword evidence="3" id="KW-1185">Reference proteome</keyword>
<gene>
    <name evidence="2" type="ORF">ACFFI0_21715</name>
</gene>
<dbReference type="PANTHER" id="PTHR30437">
    <property type="entry name" value="TRANSCRIPTION ELONGATION FACTOR GREA"/>
    <property type="match status" value="1"/>
</dbReference>
<evidence type="ECO:0000313" key="2">
    <source>
        <dbReference type="EMBL" id="MFC0320957.1"/>
    </source>
</evidence>
<dbReference type="InterPro" id="IPR036953">
    <property type="entry name" value="GreA/GreB_C_sf"/>
</dbReference>
<comment type="caution">
    <text evidence="2">The sequence shown here is derived from an EMBL/GenBank/DDBJ whole genome shotgun (WGS) entry which is preliminary data.</text>
</comment>
<keyword evidence="2" id="KW-0648">Protein biosynthesis</keyword>
<evidence type="ECO:0000313" key="3">
    <source>
        <dbReference type="Proteomes" id="UP001589774"/>
    </source>
</evidence>
<dbReference type="SUPFAM" id="SSF54534">
    <property type="entry name" value="FKBP-like"/>
    <property type="match status" value="1"/>
</dbReference>
<feature type="domain" description="Transcription elongation factor GreA/GreB C-terminal" evidence="1">
    <location>
        <begin position="51"/>
        <end position="124"/>
    </location>
</feature>
<dbReference type="GO" id="GO:0003746">
    <property type="term" value="F:translation elongation factor activity"/>
    <property type="evidence" value="ECO:0007669"/>
    <property type="project" value="UniProtKB-KW"/>
</dbReference>
<sequence>MNNLKNQVVLSEEDYNVLIKHVRPSNNPDQTMSLAYELGRAKVLAKDAIEKERVKLNSQVMVKDLDSQNTMVFRIVTPDLADMKQQKISVLTPMGSALIGFKEGDQVEWKMPIGIKRYVILKVE</sequence>